<dbReference type="GO" id="GO:0009307">
    <property type="term" value="P:DNA restriction-modification system"/>
    <property type="evidence" value="ECO:0007669"/>
    <property type="project" value="UniProtKB-KW"/>
</dbReference>
<dbReference type="InterPro" id="IPR040980">
    <property type="entry name" value="SWI2_SNF2"/>
</dbReference>
<sequence>NQLGKPPTEQDKLLWALFEPSRFVRLVCFYPMYEIEKGVMIKKLPRYQQWRAVEKTLLRLQGKDPQLLGQELGGVVWHTQGSGKSLTMALLARLMRAEISGFNNPS</sequence>
<dbReference type="InterPro" id="IPR027417">
    <property type="entry name" value="P-loop_NTPase"/>
</dbReference>
<proteinExistence type="predicted"/>
<dbReference type="Proteomes" id="UP000518904">
    <property type="component" value="Unassembled WGS sequence"/>
</dbReference>
<dbReference type="EMBL" id="JABCLB010002757">
    <property type="protein sequence ID" value="NMU87746.1"/>
    <property type="molecule type" value="Genomic_DNA"/>
</dbReference>
<comment type="caution">
    <text evidence="3">The sequence shown here is derived from an EMBL/GenBank/DDBJ whole genome shotgun (WGS) entry which is preliminary data.</text>
</comment>
<keyword evidence="1" id="KW-0680">Restriction system</keyword>
<dbReference type="SUPFAM" id="SSF52540">
    <property type="entry name" value="P-loop containing nucleoside triphosphate hydrolases"/>
    <property type="match status" value="1"/>
</dbReference>
<dbReference type="Gene3D" id="3.40.50.300">
    <property type="entry name" value="P-loop containing nucleotide triphosphate hydrolases"/>
    <property type="match status" value="1"/>
</dbReference>
<feature type="domain" description="SWI2/SNF2 ATPase" evidence="2">
    <location>
        <begin position="48"/>
        <end position="99"/>
    </location>
</feature>
<evidence type="ECO:0000259" key="2">
    <source>
        <dbReference type="Pfam" id="PF18766"/>
    </source>
</evidence>
<dbReference type="GO" id="GO:0004519">
    <property type="term" value="F:endonuclease activity"/>
    <property type="evidence" value="ECO:0007669"/>
    <property type="project" value="UniProtKB-KW"/>
</dbReference>
<keyword evidence="3" id="KW-0540">Nuclease</keyword>
<evidence type="ECO:0000256" key="1">
    <source>
        <dbReference type="ARBA" id="ARBA00022747"/>
    </source>
</evidence>
<organism evidence="3 4">
    <name type="scientific">Vibrio parahaemolyticus</name>
    <dbReference type="NCBI Taxonomy" id="670"/>
    <lineage>
        <taxon>Bacteria</taxon>
        <taxon>Pseudomonadati</taxon>
        <taxon>Pseudomonadota</taxon>
        <taxon>Gammaproteobacteria</taxon>
        <taxon>Vibrionales</taxon>
        <taxon>Vibrionaceae</taxon>
        <taxon>Vibrio</taxon>
    </lineage>
</organism>
<evidence type="ECO:0000313" key="4">
    <source>
        <dbReference type="Proteomes" id="UP000518904"/>
    </source>
</evidence>
<evidence type="ECO:0000313" key="3">
    <source>
        <dbReference type="EMBL" id="NMU87746.1"/>
    </source>
</evidence>
<feature type="non-terminal residue" evidence="3">
    <location>
        <position position="106"/>
    </location>
</feature>
<dbReference type="AlphaFoldDB" id="A0A7Y0SQJ1"/>
<protein>
    <submittedName>
        <fullName evidence="3">Type I restriction endonuclease subunit R</fullName>
    </submittedName>
</protein>
<feature type="non-terminal residue" evidence="3">
    <location>
        <position position="1"/>
    </location>
</feature>
<keyword evidence="3" id="KW-0255">Endonuclease</keyword>
<reference evidence="3 4" key="1">
    <citation type="submission" date="2020-04" db="EMBL/GenBank/DDBJ databases">
        <title>Whole-genome sequencing of Vibrio spp. from China reveals different genetic environments of blaCTX-M-14 among diverse lineages.</title>
        <authorList>
            <person name="Zheng Z."/>
            <person name="Ye L."/>
            <person name="Chen S."/>
        </authorList>
    </citation>
    <scope>NUCLEOTIDE SEQUENCE [LARGE SCALE GENOMIC DNA]</scope>
    <source>
        <strain evidence="3 4">Vb0551</strain>
    </source>
</reference>
<keyword evidence="3" id="KW-0378">Hydrolase</keyword>
<dbReference type="PANTHER" id="PTHR30195">
    <property type="entry name" value="TYPE I SITE-SPECIFIC DEOXYRIBONUCLEASE PROTEIN SUBUNIT M AND R"/>
    <property type="match status" value="1"/>
</dbReference>
<name>A0A7Y0SQJ1_VIBPH</name>
<dbReference type="Pfam" id="PF18766">
    <property type="entry name" value="SWI2_SNF2"/>
    <property type="match status" value="1"/>
</dbReference>
<accession>A0A7Y0SQJ1</accession>
<gene>
    <name evidence="3" type="ORF">HKB16_33390</name>
</gene>
<dbReference type="PANTHER" id="PTHR30195:SF15">
    <property type="entry name" value="TYPE I RESTRICTION ENZYME HINDI ENDONUCLEASE SUBUNIT"/>
    <property type="match status" value="1"/>
</dbReference>
<dbReference type="InterPro" id="IPR051268">
    <property type="entry name" value="Type-I_R_enzyme_R_subunit"/>
</dbReference>